<dbReference type="AlphaFoldDB" id="K2NH42"/>
<feature type="compositionally biased region" description="Low complexity" evidence="1">
    <location>
        <begin position="81"/>
        <end position="92"/>
    </location>
</feature>
<feature type="compositionally biased region" description="Polar residues" evidence="1">
    <location>
        <begin position="102"/>
        <end position="111"/>
    </location>
</feature>
<feature type="compositionally biased region" description="Basic and acidic residues" evidence="1">
    <location>
        <begin position="42"/>
        <end position="66"/>
    </location>
</feature>
<sequence length="262" mass="29487">MQEAVTSRPPPPPPLPPPFIHLLETEGAGSPEVRLALEKLRDMESRVTSLERENASLRRSRAHGDLESQPPQRTFKEANDPLRTPSPLPSSSFIRLPPPPRVSSQLENSTARAADFERSIAAKTVEERLLLRGYEIELKLQQVSSYIQAADAQQLTHVTNLQEDLLLLLQAQGADEEVGMKRRKEPNNIDIARPKAQTSGRDLLDEDDNVDNEEEGVGLGDYDVWAATNEGKEWYNDHFGEHLAACKGKMVWNAFRHTKKHY</sequence>
<feature type="compositionally biased region" description="Acidic residues" evidence="1">
    <location>
        <begin position="204"/>
        <end position="213"/>
    </location>
</feature>
<organism evidence="2 3">
    <name type="scientific">Trypanosoma cruzi marinkellei</name>
    <dbReference type="NCBI Taxonomy" id="85056"/>
    <lineage>
        <taxon>Eukaryota</taxon>
        <taxon>Discoba</taxon>
        <taxon>Euglenozoa</taxon>
        <taxon>Kinetoplastea</taxon>
        <taxon>Metakinetoplastina</taxon>
        <taxon>Trypanosomatida</taxon>
        <taxon>Trypanosomatidae</taxon>
        <taxon>Trypanosoma</taxon>
        <taxon>Schizotrypanum</taxon>
    </lineage>
</organism>
<proteinExistence type="predicted"/>
<accession>K2NH42</accession>
<feature type="region of interest" description="Disordered" evidence="1">
    <location>
        <begin position="42"/>
        <end position="112"/>
    </location>
</feature>
<dbReference type="Proteomes" id="UP000007350">
    <property type="component" value="Unassembled WGS sequence"/>
</dbReference>
<feature type="compositionally biased region" description="Pro residues" evidence="1">
    <location>
        <begin position="8"/>
        <end position="19"/>
    </location>
</feature>
<evidence type="ECO:0000256" key="1">
    <source>
        <dbReference type="SAM" id="MobiDB-lite"/>
    </source>
</evidence>
<evidence type="ECO:0000313" key="3">
    <source>
        <dbReference type="Proteomes" id="UP000007350"/>
    </source>
</evidence>
<evidence type="ECO:0000313" key="2">
    <source>
        <dbReference type="EMBL" id="EKF37049.1"/>
    </source>
</evidence>
<dbReference type="EMBL" id="AHKC01008846">
    <property type="protein sequence ID" value="EKF37049.1"/>
    <property type="molecule type" value="Genomic_DNA"/>
</dbReference>
<name>K2NH42_TRYCR</name>
<feature type="region of interest" description="Disordered" evidence="1">
    <location>
        <begin position="1"/>
        <end position="27"/>
    </location>
</feature>
<comment type="caution">
    <text evidence="2">The sequence shown here is derived from an EMBL/GenBank/DDBJ whole genome shotgun (WGS) entry which is preliminary data.</text>
</comment>
<feature type="region of interest" description="Disordered" evidence="1">
    <location>
        <begin position="194"/>
        <end position="213"/>
    </location>
</feature>
<protein>
    <submittedName>
        <fullName evidence="2">Uncharacterized protein</fullName>
    </submittedName>
</protein>
<gene>
    <name evidence="2" type="ORF">MOQ_002243</name>
</gene>
<reference evidence="2 3" key="1">
    <citation type="journal article" date="2012" name="BMC Genomics">
        <title>Comparative genomic analysis of human infective Trypanosoma cruzi lineages with the bat-restricted subspecies T. cruzi marinkellei.</title>
        <authorList>
            <person name="Franzen O."/>
            <person name="Talavera-Lopez C."/>
            <person name="Ochaya S."/>
            <person name="Butler C.E."/>
            <person name="Messenger L.A."/>
            <person name="Lewis M.D."/>
            <person name="Llewellyn M.S."/>
            <person name="Marinkelle C.J."/>
            <person name="Tyler K.M."/>
            <person name="Miles M.A."/>
            <person name="Andersson B."/>
        </authorList>
    </citation>
    <scope>NUCLEOTIDE SEQUENCE [LARGE SCALE GENOMIC DNA]</scope>
    <source>
        <strain evidence="2 3">B7</strain>
    </source>
</reference>
<keyword evidence="3" id="KW-1185">Reference proteome</keyword>